<dbReference type="RefSeq" id="WP_008616995.1">
    <property type="nucleotide sequence ID" value="NZ_JH376579.1"/>
</dbReference>
<keyword evidence="5 7" id="KW-0472">Membrane</keyword>
<feature type="domain" description="MacB-like periplasmic core" evidence="9">
    <location>
        <begin position="28"/>
        <end position="234"/>
    </location>
</feature>
<dbReference type="eggNOG" id="COG0577">
    <property type="taxonomic scope" value="Bacteria"/>
</dbReference>
<evidence type="ECO:0000313" key="10">
    <source>
        <dbReference type="EMBL" id="EHH01771.1"/>
    </source>
</evidence>
<accession>G5SLK5</accession>
<keyword evidence="2" id="KW-1003">Cell membrane</keyword>
<dbReference type="GO" id="GO:0022857">
    <property type="term" value="F:transmembrane transporter activity"/>
    <property type="evidence" value="ECO:0007669"/>
    <property type="project" value="TreeGrafter"/>
</dbReference>
<dbReference type="GeneID" id="93556014"/>
<evidence type="ECO:0000256" key="6">
    <source>
        <dbReference type="ARBA" id="ARBA00038076"/>
    </source>
</evidence>
<dbReference type="OrthoDB" id="1097311at2"/>
<dbReference type="EMBL" id="AFFY01000003">
    <property type="protein sequence ID" value="EHH01771.1"/>
    <property type="molecule type" value="Genomic_DNA"/>
</dbReference>
<dbReference type="AlphaFoldDB" id="G5SLK5"/>
<feature type="transmembrane region" description="Helical" evidence="7">
    <location>
        <begin position="282"/>
        <end position="303"/>
    </location>
</feature>
<dbReference type="PANTHER" id="PTHR30572:SF4">
    <property type="entry name" value="ABC TRANSPORTER PERMEASE YTRF"/>
    <property type="match status" value="1"/>
</dbReference>
<keyword evidence="3 7" id="KW-0812">Transmembrane</keyword>
<proteinExistence type="inferred from homology"/>
<dbReference type="PANTHER" id="PTHR30572">
    <property type="entry name" value="MEMBRANE COMPONENT OF TRANSPORTER-RELATED"/>
    <property type="match status" value="1"/>
</dbReference>
<comment type="caution">
    <text evidence="10">The sequence shown here is derived from an EMBL/GenBank/DDBJ whole genome shotgun (WGS) entry which is preliminary data.</text>
</comment>
<feature type="domain" description="ABC3 transporter permease C-terminal" evidence="8">
    <location>
        <begin position="286"/>
        <end position="388"/>
    </location>
</feature>
<dbReference type="Pfam" id="PF12704">
    <property type="entry name" value="MacB_PCD"/>
    <property type="match status" value="1"/>
</dbReference>
<dbReference type="HOGENOM" id="CLU_698001_0_0_10"/>
<dbReference type="STRING" id="762968.HMPREF9441_00224"/>
<evidence type="ECO:0000256" key="4">
    <source>
        <dbReference type="ARBA" id="ARBA00022989"/>
    </source>
</evidence>
<protein>
    <submittedName>
        <fullName evidence="10">Efflux ABC transporter, permease protein</fullName>
    </submittedName>
</protein>
<evidence type="ECO:0000259" key="8">
    <source>
        <dbReference type="Pfam" id="PF02687"/>
    </source>
</evidence>
<evidence type="ECO:0000256" key="3">
    <source>
        <dbReference type="ARBA" id="ARBA00022692"/>
    </source>
</evidence>
<gene>
    <name evidence="10" type="ORF">HMPREF9441_00224</name>
</gene>
<comment type="subcellular location">
    <subcellularLocation>
        <location evidence="1">Cell membrane</location>
        <topology evidence="1">Multi-pass membrane protein</topology>
    </subcellularLocation>
</comment>
<dbReference type="InterPro" id="IPR003838">
    <property type="entry name" value="ABC3_permease_C"/>
</dbReference>
<feature type="transmembrane region" description="Helical" evidence="7">
    <location>
        <begin position="324"/>
        <end position="352"/>
    </location>
</feature>
<dbReference type="InterPro" id="IPR050250">
    <property type="entry name" value="Macrolide_Exporter_MacB"/>
</dbReference>
<evidence type="ECO:0000256" key="2">
    <source>
        <dbReference type="ARBA" id="ARBA00022475"/>
    </source>
</evidence>
<dbReference type="Pfam" id="PF02687">
    <property type="entry name" value="FtsX"/>
    <property type="match status" value="1"/>
</dbReference>
<dbReference type="Proteomes" id="UP000003598">
    <property type="component" value="Unassembled WGS sequence"/>
</dbReference>
<evidence type="ECO:0000259" key="9">
    <source>
        <dbReference type="Pfam" id="PF12704"/>
    </source>
</evidence>
<keyword evidence="4 7" id="KW-1133">Transmembrane helix</keyword>
<comment type="similarity">
    <text evidence="6">Belongs to the ABC-4 integral membrane protein family.</text>
</comment>
<sequence>MIKHILIMLYNQKKKFTAVIFEQALVFIALSVSLTVALDTFRSYQSPGKLDVDNVVYFGYLIGRNQDSQLSGMAVEAMDVVKERLEKKTYVESISECLQFIPYLRPAQYYWGDSVSFVSGKKVFAHFKGTDEAAEVVFKPDIIRGRWFRNGERVNGLYPAVITEQLAVASEIENPIGKIVFLNGRTYSIVGIVSGIKEAVLEESFPSIVVPVSVLLPTGSTGNYEELAARIKPGYEDDFANDFYLEWNRAWKSNGQVEPCLGLLSQGKRAGMEKSVIKTVSVVIPALFLLLFTLIGTVGINLIDVEKRKRELALRVACGASKKSIMNMIIAQNAVITGISSIPGIIVILLSFPWETSLPVVGFTVVLTLMLSVLCALYPAFKIFSMKPVELLKEE</sequence>
<dbReference type="PATRIC" id="fig|762968.3.peg.201"/>
<name>G5SLK5_9BACT</name>
<keyword evidence="11" id="KW-1185">Reference proteome</keyword>
<evidence type="ECO:0000313" key="11">
    <source>
        <dbReference type="Proteomes" id="UP000003598"/>
    </source>
</evidence>
<dbReference type="InterPro" id="IPR025857">
    <property type="entry name" value="MacB_PCD"/>
</dbReference>
<feature type="transmembrane region" description="Helical" evidence="7">
    <location>
        <begin position="358"/>
        <end position="381"/>
    </location>
</feature>
<evidence type="ECO:0000256" key="7">
    <source>
        <dbReference type="SAM" id="Phobius"/>
    </source>
</evidence>
<evidence type="ECO:0000256" key="1">
    <source>
        <dbReference type="ARBA" id="ARBA00004651"/>
    </source>
</evidence>
<reference evidence="10 11" key="1">
    <citation type="submission" date="2011-03" db="EMBL/GenBank/DDBJ databases">
        <authorList>
            <person name="Weinstock G."/>
            <person name="Sodergren E."/>
            <person name="Clifton S."/>
            <person name="Fulton L."/>
            <person name="Fulton B."/>
            <person name="Courtney L."/>
            <person name="Fronick C."/>
            <person name="Harrison M."/>
            <person name="Strong C."/>
            <person name="Farmer C."/>
            <person name="Delahaunty K."/>
            <person name="Markovic C."/>
            <person name="Hall O."/>
            <person name="Minx P."/>
            <person name="Tomlinson C."/>
            <person name="Mitreva M."/>
            <person name="Hou S."/>
            <person name="Chen J."/>
            <person name="Wollam A."/>
            <person name="Pepin K.H."/>
            <person name="Johnson M."/>
            <person name="Bhonagiri V."/>
            <person name="Zhang X."/>
            <person name="Suruliraj S."/>
            <person name="Warren W."/>
            <person name="Chinwalla A."/>
            <person name="Mardis E.R."/>
            <person name="Wilson R.K."/>
        </authorList>
    </citation>
    <scope>NUCLEOTIDE SEQUENCE [LARGE SCALE GENOMIC DNA]</scope>
    <source>
        <strain evidence="10 11">YIT 11840</strain>
    </source>
</reference>
<organism evidence="10 11">
    <name type="scientific">Paraprevotella clara YIT 11840</name>
    <dbReference type="NCBI Taxonomy" id="762968"/>
    <lineage>
        <taxon>Bacteria</taxon>
        <taxon>Pseudomonadati</taxon>
        <taxon>Bacteroidota</taxon>
        <taxon>Bacteroidia</taxon>
        <taxon>Bacteroidales</taxon>
        <taxon>Prevotellaceae</taxon>
        <taxon>Paraprevotella</taxon>
    </lineage>
</organism>
<evidence type="ECO:0000256" key="5">
    <source>
        <dbReference type="ARBA" id="ARBA00023136"/>
    </source>
</evidence>
<dbReference type="GO" id="GO:0005886">
    <property type="term" value="C:plasma membrane"/>
    <property type="evidence" value="ECO:0007669"/>
    <property type="project" value="UniProtKB-SubCell"/>
</dbReference>